<dbReference type="STRING" id="283909.R7U9D1"/>
<dbReference type="Gene3D" id="3.10.100.10">
    <property type="entry name" value="Mannose-Binding Protein A, subunit A"/>
    <property type="match status" value="2"/>
</dbReference>
<dbReference type="CDD" id="cd00037">
    <property type="entry name" value="CLECT"/>
    <property type="match status" value="2"/>
</dbReference>
<reference evidence="6" key="1">
    <citation type="submission" date="2012-12" db="EMBL/GenBank/DDBJ databases">
        <authorList>
            <person name="Hellsten U."/>
            <person name="Grimwood J."/>
            <person name="Chapman J.A."/>
            <person name="Shapiro H."/>
            <person name="Aerts A."/>
            <person name="Otillar R.P."/>
            <person name="Terry A.Y."/>
            <person name="Boore J.L."/>
            <person name="Simakov O."/>
            <person name="Marletaz F."/>
            <person name="Cho S.-J."/>
            <person name="Edsinger-Gonzales E."/>
            <person name="Havlak P."/>
            <person name="Kuo D.-H."/>
            <person name="Larsson T."/>
            <person name="Lv J."/>
            <person name="Arendt D."/>
            <person name="Savage R."/>
            <person name="Osoegawa K."/>
            <person name="de Jong P."/>
            <person name="Lindberg D.R."/>
            <person name="Seaver E.C."/>
            <person name="Weisblat D.A."/>
            <person name="Putnam N.H."/>
            <person name="Grigoriev I.V."/>
            <person name="Rokhsar D.S."/>
        </authorList>
    </citation>
    <scope>NUCLEOTIDE SEQUENCE</scope>
    <source>
        <strain evidence="6">I ESC-2004</strain>
    </source>
</reference>
<evidence type="ECO:0000259" key="3">
    <source>
        <dbReference type="PROSITE" id="PS50041"/>
    </source>
</evidence>
<dbReference type="PROSITE" id="PS50041">
    <property type="entry name" value="C_TYPE_LECTIN_2"/>
    <property type="match status" value="1"/>
</dbReference>
<dbReference type="HOGENOM" id="CLU_718142_0_0_1"/>
<reference evidence="4 6" key="2">
    <citation type="journal article" date="2013" name="Nature">
        <title>Insights into bilaterian evolution from three spiralian genomes.</title>
        <authorList>
            <person name="Simakov O."/>
            <person name="Marletaz F."/>
            <person name="Cho S.J."/>
            <person name="Edsinger-Gonzales E."/>
            <person name="Havlak P."/>
            <person name="Hellsten U."/>
            <person name="Kuo D.H."/>
            <person name="Larsson T."/>
            <person name="Lv J."/>
            <person name="Arendt D."/>
            <person name="Savage R."/>
            <person name="Osoegawa K."/>
            <person name="de Jong P."/>
            <person name="Grimwood J."/>
            <person name="Chapman J.A."/>
            <person name="Shapiro H."/>
            <person name="Aerts A."/>
            <person name="Otillar R.P."/>
            <person name="Terry A.Y."/>
            <person name="Boore J.L."/>
            <person name="Grigoriev I.V."/>
            <person name="Lindberg D.R."/>
            <person name="Seaver E.C."/>
            <person name="Weisblat D.A."/>
            <person name="Putnam N.H."/>
            <person name="Rokhsar D.S."/>
        </authorList>
    </citation>
    <scope>NUCLEOTIDE SEQUENCE</scope>
    <source>
        <strain evidence="4 6">I ESC-2004</strain>
    </source>
</reference>
<sequence>MGKEPGCVALLILLITVVLDEVLAAEQELGEFKVFPGMAFKYTFMSSEVTYADAEQNCVDTGQGHLTSILSTEELAFLTEVIKQVEDVPASVWIGLQSGPSGDLEWADGSMVNFTSGLSRAASQICYSWDLRALVWEAVDCSASKKSICKQFSHYETSYNFGDRGDGLLLFDGSYKNRSDAYDRCTGTTWEEVDNAKKLGTDSKYSMSLVSVANQEEAEVIRQAFFHLPEAQQHAHRRQWIGLYQDSTYFEHNGWQDGLLSRYRPPGAKFVDLFARCVHWDLLTNEWSDEVGCYEEISFMCMKPALIPRIDDPIDPVEAPGAKTIGMVFLLIMASFIGLLMLCDIPTLVIRGRKICCRNLTHPCRKTKDYKKVHAVTPPGPSEVD</sequence>
<feature type="transmembrane region" description="Helical" evidence="1">
    <location>
        <begin position="325"/>
        <end position="350"/>
    </location>
</feature>
<dbReference type="EnsemblMetazoa" id="CapteT210588">
    <property type="protein sequence ID" value="CapteP210588"/>
    <property type="gene ID" value="CapteG210588"/>
</dbReference>
<keyword evidence="1" id="KW-1133">Transmembrane helix</keyword>
<dbReference type="Proteomes" id="UP000014760">
    <property type="component" value="Unassembled WGS sequence"/>
</dbReference>
<dbReference type="AlphaFoldDB" id="R7U9D1"/>
<evidence type="ECO:0000313" key="6">
    <source>
        <dbReference type="Proteomes" id="UP000014760"/>
    </source>
</evidence>
<dbReference type="EMBL" id="KB306540">
    <property type="protein sequence ID" value="ELT99745.1"/>
    <property type="molecule type" value="Genomic_DNA"/>
</dbReference>
<evidence type="ECO:0000256" key="1">
    <source>
        <dbReference type="SAM" id="Phobius"/>
    </source>
</evidence>
<keyword evidence="1" id="KW-0812">Transmembrane</keyword>
<dbReference type="InterPro" id="IPR050111">
    <property type="entry name" value="C-type_lectin/snaclec_domain"/>
</dbReference>
<protein>
    <recommendedName>
        <fullName evidence="3">C-type lectin domain-containing protein</fullName>
    </recommendedName>
</protein>
<reference evidence="5" key="3">
    <citation type="submission" date="2015-06" db="UniProtKB">
        <authorList>
            <consortium name="EnsemblMetazoa"/>
        </authorList>
    </citation>
    <scope>IDENTIFICATION</scope>
</reference>
<dbReference type="Pfam" id="PF00059">
    <property type="entry name" value="Lectin_C"/>
    <property type="match status" value="1"/>
</dbReference>
<proteinExistence type="predicted"/>
<feature type="signal peptide" evidence="2">
    <location>
        <begin position="1"/>
        <end position="24"/>
    </location>
</feature>
<dbReference type="InterPro" id="IPR016187">
    <property type="entry name" value="CTDL_fold"/>
</dbReference>
<feature type="domain" description="C-type lectin" evidence="3">
    <location>
        <begin position="42"/>
        <end position="150"/>
    </location>
</feature>
<evidence type="ECO:0000256" key="2">
    <source>
        <dbReference type="SAM" id="SignalP"/>
    </source>
</evidence>
<dbReference type="InterPro" id="IPR016186">
    <property type="entry name" value="C-type_lectin-like/link_sf"/>
</dbReference>
<feature type="chain" id="PRO_5008787822" description="C-type lectin domain-containing protein" evidence="2">
    <location>
        <begin position="25"/>
        <end position="385"/>
    </location>
</feature>
<gene>
    <name evidence="4" type="ORF">CAPTEDRAFT_210588</name>
</gene>
<keyword evidence="2" id="KW-0732">Signal</keyword>
<dbReference type="PANTHER" id="PTHR22803">
    <property type="entry name" value="MANNOSE, PHOSPHOLIPASE, LECTIN RECEPTOR RELATED"/>
    <property type="match status" value="1"/>
</dbReference>
<keyword evidence="1" id="KW-0472">Membrane</keyword>
<dbReference type="SMART" id="SM00034">
    <property type="entry name" value="CLECT"/>
    <property type="match status" value="1"/>
</dbReference>
<dbReference type="SUPFAM" id="SSF56436">
    <property type="entry name" value="C-type lectin-like"/>
    <property type="match status" value="2"/>
</dbReference>
<dbReference type="InterPro" id="IPR001304">
    <property type="entry name" value="C-type_lectin-like"/>
</dbReference>
<organism evidence="4">
    <name type="scientific">Capitella teleta</name>
    <name type="common">Polychaete worm</name>
    <dbReference type="NCBI Taxonomy" id="283909"/>
    <lineage>
        <taxon>Eukaryota</taxon>
        <taxon>Metazoa</taxon>
        <taxon>Spiralia</taxon>
        <taxon>Lophotrochozoa</taxon>
        <taxon>Annelida</taxon>
        <taxon>Polychaeta</taxon>
        <taxon>Sedentaria</taxon>
        <taxon>Scolecida</taxon>
        <taxon>Capitellidae</taxon>
        <taxon>Capitella</taxon>
    </lineage>
</organism>
<evidence type="ECO:0000313" key="4">
    <source>
        <dbReference type="EMBL" id="ELT99745.1"/>
    </source>
</evidence>
<dbReference type="EMBL" id="AMQN01009900">
    <property type="status" value="NOT_ANNOTATED_CDS"/>
    <property type="molecule type" value="Genomic_DNA"/>
</dbReference>
<accession>R7U9D1</accession>
<evidence type="ECO:0000313" key="5">
    <source>
        <dbReference type="EnsemblMetazoa" id="CapteP210588"/>
    </source>
</evidence>
<keyword evidence="6" id="KW-1185">Reference proteome</keyword>
<dbReference type="OrthoDB" id="418245at2759"/>
<name>R7U9D1_CAPTE</name>